<dbReference type="EMBL" id="BMVP01000001">
    <property type="protein sequence ID" value="GHB39921.1"/>
    <property type="molecule type" value="Genomic_DNA"/>
</dbReference>
<accession>A0ABQ3EL92</accession>
<sequence length="260" mass="28048">MVQRIRLRYTKRGRLRFTSHRDFQRAFERALRRSEVPMAYSAGFTPHPRVSYANAAPTGTGSEAEYLEIALAEPRDPAMLRELLDESMPVGLDIVDAVEARTSGLAERLTASVWELRLDGVDLADAERAVTAFLDAETVEVQRRTKNGIRTFDTRSAVVSLEAHPAPVDRPLDNACAILRLVVRHLTPAVRPDDVLSGLQAVADLAPPVPAAVTRLAQGLFDEESGTVTDPLAPDREAVTAAPPTAAVAADAKAPEGPAA</sequence>
<reference evidence="3" key="1">
    <citation type="journal article" date="2019" name="Int. J. Syst. Evol. Microbiol.">
        <title>The Global Catalogue of Microorganisms (GCM) 10K type strain sequencing project: providing services to taxonomists for standard genome sequencing and annotation.</title>
        <authorList>
            <consortium name="The Broad Institute Genomics Platform"/>
            <consortium name="The Broad Institute Genome Sequencing Center for Infectious Disease"/>
            <person name="Wu L."/>
            <person name="Ma J."/>
        </authorList>
    </citation>
    <scope>NUCLEOTIDE SEQUENCE [LARGE SCALE GENOMIC DNA]</scope>
    <source>
        <strain evidence="3">JCM 4738</strain>
    </source>
</reference>
<dbReference type="InterPro" id="IPR018768">
    <property type="entry name" value="DUF2344"/>
</dbReference>
<gene>
    <name evidence="2" type="ORF">GCM10010347_06800</name>
</gene>
<evidence type="ECO:0000259" key="1">
    <source>
        <dbReference type="Pfam" id="PF10105"/>
    </source>
</evidence>
<proteinExistence type="predicted"/>
<comment type="caution">
    <text evidence="2">The sequence shown here is derived from an EMBL/GenBank/DDBJ whole genome shotgun (WGS) entry which is preliminary data.</text>
</comment>
<organism evidence="2 3">
    <name type="scientific">Streptomyces cirratus</name>
    <dbReference type="NCBI Taxonomy" id="68187"/>
    <lineage>
        <taxon>Bacteria</taxon>
        <taxon>Bacillati</taxon>
        <taxon>Actinomycetota</taxon>
        <taxon>Actinomycetes</taxon>
        <taxon>Kitasatosporales</taxon>
        <taxon>Streptomycetaceae</taxon>
        <taxon>Streptomyces</taxon>
    </lineage>
</organism>
<dbReference type="Proteomes" id="UP000642673">
    <property type="component" value="Unassembled WGS sequence"/>
</dbReference>
<dbReference type="Pfam" id="PF10105">
    <property type="entry name" value="DUF2344"/>
    <property type="match status" value="1"/>
</dbReference>
<dbReference type="NCBIfam" id="TIGR03936">
    <property type="entry name" value="sam_1_link_chp"/>
    <property type="match status" value="1"/>
</dbReference>
<keyword evidence="3" id="KW-1185">Reference proteome</keyword>
<evidence type="ECO:0000313" key="3">
    <source>
        <dbReference type="Proteomes" id="UP000642673"/>
    </source>
</evidence>
<name>A0ABQ3EL92_9ACTN</name>
<evidence type="ECO:0000313" key="2">
    <source>
        <dbReference type="EMBL" id="GHB39921.1"/>
    </source>
</evidence>
<feature type="domain" description="DUF2344" evidence="1">
    <location>
        <begin position="4"/>
        <end position="192"/>
    </location>
</feature>
<protein>
    <submittedName>
        <fullName evidence="2">Radical SAM protein</fullName>
    </submittedName>
</protein>